<feature type="transmembrane region" description="Helical" evidence="1">
    <location>
        <begin position="28"/>
        <end position="46"/>
    </location>
</feature>
<dbReference type="EMBL" id="BMAU01021206">
    <property type="protein sequence ID" value="GFX99286.1"/>
    <property type="molecule type" value="Genomic_DNA"/>
</dbReference>
<dbReference type="InterPro" id="IPR052728">
    <property type="entry name" value="O2_lipid_transport_reg"/>
</dbReference>
<keyword evidence="4" id="KW-1185">Reference proteome</keyword>
<evidence type="ECO:0000256" key="1">
    <source>
        <dbReference type="SAM" id="Phobius"/>
    </source>
</evidence>
<keyword evidence="1" id="KW-0472">Membrane</keyword>
<dbReference type="Proteomes" id="UP000887159">
    <property type="component" value="Unassembled WGS sequence"/>
</dbReference>
<dbReference type="PANTHER" id="PTHR11161:SF70">
    <property type="entry name" value="ACYLTRANSFERASE 3 DOMAIN-CONTAINING PROTEIN"/>
    <property type="match status" value="1"/>
</dbReference>
<name>A0A8X6UZY4_TRICX</name>
<dbReference type="InterPro" id="IPR002656">
    <property type="entry name" value="Acyl_transf_3_dom"/>
</dbReference>
<keyword evidence="1" id="KW-1133">Transmembrane helix</keyword>
<feature type="transmembrane region" description="Helical" evidence="1">
    <location>
        <begin position="276"/>
        <end position="294"/>
    </location>
</feature>
<feature type="transmembrane region" description="Helical" evidence="1">
    <location>
        <begin position="198"/>
        <end position="224"/>
    </location>
</feature>
<dbReference type="GO" id="GO:0016747">
    <property type="term" value="F:acyltransferase activity, transferring groups other than amino-acyl groups"/>
    <property type="evidence" value="ECO:0007669"/>
    <property type="project" value="InterPro"/>
</dbReference>
<comment type="caution">
    <text evidence="3">The sequence shown here is derived from an EMBL/GenBank/DDBJ whole genome shotgun (WGS) entry which is preliminary data.</text>
</comment>
<feature type="transmembrane region" description="Helical" evidence="1">
    <location>
        <begin position="306"/>
        <end position="329"/>
    </location>
</feature>
<organism evidence="3 4">
    <name type="scientific">Trichonephila clavipes</name>
    <name type="common">Golden silk orbweaver</name>
    <name type="synonym">Nephila clavipes</name>
    <dbReference type="NCBI Taxonomy" id="2585209"/>
    <lineage>
        <taxon>Eukaryota</taxon>
        <taxon>Metazoa</taxon>
        <taxon>Ecdysozoa</taxon>
        <taxon>Arthropoda</taxon>
        <taxon>Chelicerata</taxon>
        <taxon>Arachnida</taxon>
        <taxon>Araneae</taxon>
        <taxon>Araneomorphae</taxon>
        <taxon>Entelegynae</taxon>
        <taxon>Araneoidea</taxon>
        <taxon>Nephilidae</taxon>
        <taxon>Trichonephila</taxon>
    </lineage>
</organism>
<gene>
    <name evidence="3" type="primary">nrf-6</name>
    <name evidence="3" type="ORF">TNCV_2494671</name>
</gene>
<feature type="domain" description="Acyltransferase 3" evidence="2">
    <location>
        <begin position="27"/>
        <end position="326"/>
    </location>
</feature>
<accession>A0A8X6UZY4</accession>
<proteinExistence type="predicted"/>
<feature type="transmembrane region" description="Helical" evidence="1">
    <location>
        <begin position="114"/>
        <end position="137"/>
    </location>
</feature>
<dbReference type="AlphaFoldDB" id="A0A8X6UZY4"/>
<evidence type="ECO:0000259" key="2">
    <source>
        <dbReference type="Pfam" id="PF01757"/>
    </source>
</evidence>
<evidence type="ECO:0000313" key="4">
    <source>
        <dbReference type="Proteomes" id="UP000887159"/>
    </source>
</evidence>
<dbReference type="Pfam" id="PF01757">
    <property type="entry name" value="Acyl_transf_3"/>
    <property type="match status" value="1"/>
</dbReference>
<protein>
    <submittedName>
        <fullName evidence="3">Nose resistant to fluoxetine protein 6</fullName>
    </submittedName>
</protein>
<dbReference type="PANTHER" id="PTHR11161">
    <property type="entry name" value="O-ACYLTRANSFERASE"/>
    <property type="match status" value="1"/>
</dbReference>
<evidence type="ECO:0000313" key="3">
    <source>
        <dbReference type="EMBL" id="GFX99286.1"/>
    </source>
</evidence>
<sequence length="343" mass="39958">MMHVESVEAQSPLVCEVWKSGEEGQLRIVPLYAMILGFYAILFPYGGSGPVWPTYDTNPVCKESWWWNLFFINNFQTLWKQCFAPAWYVAIDMQFHLITPLFLISLFKWPRFGYCLVALSICASCCYHCILTIKYSLFQNISCLPNYIDGELDSFIHGNLIYFETLHMKPFQNLCTYLIGLGWGHYRRKREICNKRSNSMLILCCGWIGFVISIWICFDVLYFSEESLLKHIVYNGFGGILFACSMGWLFHVCTAKQGGFIGHFLSLKIFLPLSRLSFSAYLIHFMVLLHYIFSSTKQEETFSLQSMFSLIFSVTFWTYIISFIASLLVEVPMSRVLRWIHNN</sequence>
<reference evidence="3" key="1">
    <citation type="submission" date="2020-08" db="EMBL/GenBank/DDBJ databases">
        <title>Multicomponent nature underlies the extraordinary mechanical properties of spider dragline silk.</title>
        <authorList>
            <person name="Kono N."/>
            <person name="Nakamura H."/>
            <person name="Mori M."/>
            <person name="Yoshida Y."/>
            <person name="Ohtoshi R."/>
            <person name="Malay A.D."/>
            <person name="Moran D.A.P."/>
            <person name="Tomita M."/>
            <person name="Numata K."/>
            <person name="Arakawa K."/>
        </authorList>
    </citation>
    <scope>NUCLEOTIDE SEQUENCE</scope>
</reference>
<feature type="transmembrane region" description="Helical" evidence="1">
    <location>
        <begin position="236"/>
        <end position="255"/>
    </location>
</feature>
<keyword evidence="1" id="KW-0812">Transmembrane</keyword>